<protein>
    <submittedName>
        <fullName evidence="2">Leptin-like</fullName>
    </submittedName>
</protein>
<feature type="signal peptide" evidence="1">
    <location>
        <begin position="1"/>
        <end position="20"/>
    </location>
</feature>
<dbReference type="STRING" id="106582.ENSMZEP00005026319"/>
<reference evidence="2" key="2">
    <citation type="submission" date="2025-08" db="UniProtKB">
        <authorList>
            <consortium name="Ensembl"/>
        </authorList>
    </citation>
    <scope>IDENTIFICATION</scope>
</reference>
<accession>A0A3P9CW68</accession>
<sequence>MDYGLVLLFSLFQALSMGTAAPLPVEVVTMKSKVKWMAEQLLVRLDKDIQVPVNWTLNPPTDDLDGTSSIVTVLNGYNSLISDTFNGVSQIKYDISSLTGYIDPWRQRHCSQQQPKPEVPGPLQELQSHKEFIHTVGIEALMRVKEFLNRLLKNLDQLETC</sequence>
<organism evidence="2 3">
    <name type="scientific">Maylandia zebra</name>
    <name type="common">zebra mbuna</name>
    <dbReference type="NCBI Taxonomy" id="106582"/>
    <lineage>
        <taxon>Eukaryota</taxon>
        <taxon>Metazoa</taxon>
        <taxon>Chordata</taxon>
        <taxon>Craniata</taxon>
        <taxon>Vertebrata</taxon>
        <taxon>Euteleostomi</taxon>
        <taxon>Actinopterygii</taxon>
        <taxon>Neopterygii</taxon>
        <taxon>Teleostei</taxon>
        <taxon>Neoteleostei</taxon>
        <taxon>Acanthomorphata</taxon>
        <taxon>Ovalentaria</taxon>
        <taxon>Cichlomorphae</taxon>
        <taxon>Cichliformes</taxon>
        <taxon>Cichlidae</taxon>
        <taxon>African cichlids</taxon>
        <taxon>Pseudocrenilabrinae</taxon>
        <taxon>Haplochromini</taxon>
        <taxon>Maylandia</taxon>
        <taxon>Maylandia zebra complex</taxon>
    </lineage>
</organism>
<keyword evidence="3" id="KW-1185">Reference proteome</keyword>
<feature type="chain" id="PRO_5018194029" evidence="1">
    <location>
        <begin position="21"/>
        <end position="161"/>
    </location>
</feature>
<reference evidence="2 3" key="1">
    <citation type="journal article" date="2014" name="Nature">
        <title>The genomic substrate for adaptive radiation in African cichlid fish.</title>
        <authorList>
            <person name="Brawand D."/>
            <person name="Wagner C.E."/>
            <person name="Li Y.I."/>
            <person name="Malinsky M."/>
            <person name="Keller I."/>
            <person name="Fan S."/>
            <person name="Simakov O."/>
            <person name="Ng A.Y."/>
            <person name="Lim Z.W."/>
            <person name="Bezault E."/>
            <person name="Turner-Maier J."/>
            <person name="Johnson J."/>
            <person name="Alcazar R."/>
            <person name="Noh H.J."/>
            <person name="Russell P."/>
            <person name="Aken B."/>
            <person name="Alfoldi J."/>
            <person name="Amemiya C."/>
            <person name="Azzouzi N."/>
            <person name="Baroiller J.F."/>
            <person name="Barloy-Hubler F."/>
            <person name="Berlin A."/>
            <person name="Bloomquist R."/>
            <person name="Carleton K.L."/>
            <person name="Conte M.A."/>
            <person name="D'Cotta H."/>
            <person name="Eshel O."/>
            <person name="Gaffney L."/>
            <person name="Galibert F."/>
            <person name="Gante H.F."/>
            <person name="Gnerre S."/>
            <person name="Greuter L."/>
            <person name="Guyon R."/>
            <person name="Haddad N.S."/>
            <person name="Haerty W."/>
            <person name="Harris R.M."/>
            <person name="Hofmann H.A."/>
            <person name="Hourlier T."/>
            <person name="Hulata G."/>
            <person name="Jaffe D.B."/>
            <person name="Lara M."/>
            <person name="Lee A.P."/>
            <person name="MacCallum I."/>
            <person name="Mwaiko S."/>
            <person name="Nikaido M."/>
            <person name="Nishihara H."/>
            <person name="Ozouf-Costaz C."/>
            <person name="Penman D.J."/>
            <person name="Przybylski D."/>
            <person name="Rakotomanga M."/>
            <person name="Renn S.C.P."/>
            <person name="Ribeiro F.J."/>
            <person name="Ron M."/>
            <person name="Salzburger W."/>
            <person name="Sanchez-Pulido L."/>
            <person name="Santos M.E."/>
            <person name="Searle S."/>
            <person name="Sharpe T."/>
            <person name="Swofford R."/>
            <person name="Tan F.J."/>
            <person name="Williams L."/>
            <person name="Young S."/>
            <person name="Yin S."/>
            <person name="Okada N."/>
            <person name="Kocher T.D."/>
            <person name="Miska E.A."/>
            <person name="Lander E.S."/>
            <person name="Venkatesh B."/>
            <person name="Fernald R.D."/>
            <person name="Meyer A."/>
            <person name="Ponting C.P."/>
            <person name="Streelman J.T."/>
            <person name="Lindblad-Toh K."/>
            <person name="Seehausen O."/>
            <person name="Di Palma F."/>
        </authorList>
    </citation>
    <scope>NUCLEOTIDE SEQUENCE</scope>
</reference>
<reference evidence="2" key="3">
    <citation type="submission" date="2025-09" db="UniProtKB">
        <authorList>
            <consortium name="Ensembl"/>
        </authorList>
    </citation>
    <scope>IDENTIFICATION</scope>
</reference>
<evidence type="ECO:0000313" key="2">
    <source>
        <dbReference type="Ensembl" id="ENSMZEP00005026319.1"/>
    </source>
</evidence>
<evidence type="ECO:0000256" key="1">
    <source>
        <dbReference type="SAM" id="SignalP"/>
    </source>
</evidence>
<name>A0A3P9CW68_9CICH</name>
<proteinExistence type="predicted"/>
<dbReference type="GeneTree" id="ENSGT00530000066614"/>
<keyword evidence="1" id="KW-0732">Signal</keyword>
<dbReference type="SUPFAM" id="SSF47266">
    <property type="entry name" value="4-helical cytokines"/>
    <property type="match status" value="1"/>
</dbReference>
<dbReference type="CTD" id="100150233"/>
<dbReference type="AlphaFoldDB" id="A0A3P9CW68"/>
<dbReference type="InterPro" id="IPR009079">
    <property type="entry name" value="4_helix_cytokine-like_core"/>
</dbReference>
<dbReference type="OrthoDB" id="8444189at2759"/>
<dbReference type="Ensembl" id="ENSMZET00005027168.1">
    <property type="protein sequence ID" value="ENSMZEP00005026319.1"/>
    <property type="gene ID" value="ENSMZEG00005019635.1"/>
</dbReference>
<dbReference type="Gene3D" id="1.20.1250.10">
    <property type="match status" value="1"/>
</dbReference>
<dbReference type="GeneID" id="101471092"/>
<evidence type="ECO:0000313" key="3">
    <source>
        <dbReference type="Proteomes" id="UP000265160"/>
    </source>
</evidence>
<dbReference type="RefSeq" id="XP_004553353.1">
    <property type="nucleotide sequence ID" value="XM_004553296.3"/>
</dbReference>
<dbReference type="Proteomes" id="UP000265160">
    <property type="component" value="LG7"/>
</dbReference>
<dbReference type="KEGG" id="mze:101471092"/>